<feature type="non-terminal residue" evidence="2">
    <location>
        <position position="289"/>
    </location>
</feature>
<gene>
    <name evidence="2" type="ORF">DYB36_009208</name>
</gene>
<dbReference type="InterPro" id="IPR004875">
    <property type="entry name" value="DDE_SF_endonuclease_dom"/>
</dbReference>
<dbReference type="Proteomes" id="UP000265427">
    <property type="component" value="Unassembled WGS sequence"/>
</dbReference>
<evidence type="ECO:0000259" key="1">
    <source>
        <dbReference type="Pfam" id="PF03184"/>
    </source>
</evidence>
<name>A0A397A801_APHAT</name>
<dbReference type="VEuPathDB" id="FungiDB:H257_07188"/>
<protein>
    <recommendedName>
        <fullName evidence="1">DDE-1 domain-containing protein</fullName>
    </recommendedName>
</protein>
<evidence type="ECO:0000313" key="2">
    <source>
        <dbReference type="EMBL" id="RHY03196.1"/>
    </source>
</evidence>
<reference evidence="2 3" key="1">
    <citation type="submission" date="2018-08" db="EMBL/GenBank/DDBJ databases">
        <title>Aphanomyces genome sequencing and annotation.</title>
        <authorList>
            <person name="Minardi D."/>
            <person name="Oidtmann B."/>
            <person name="Van Der Giezen M."/>
            <person name="Studholme D.J."/>
        </authorList>
    </citation>
    <scope>NUCLEOTIDE SEQUENCE [LARGE SCALE GENOMIC DNA]</scope>
    <source>
        <strain evidence="2 3">Kv</strain>
    </source>
</reference>
<dbReference type="AlphaFoldDB" id="A0A397A801"/>
<comment type="caution">
    <text evidence="2">The sequence shown here is derived from an EMBL/GenBank/DDBJ whole genome shotgun (WGS) entry which is preliminary data.</text>
</comment>
<proteinExistence type="predicted"/>
<dbReference type="Pfam" id="PF03184">
    <property type="entry name" value="DDE_1"/>
    <property type="match status" value="1"/>
</dbReference>
<dbReference type="GO" id="GO:0003676">
    <property type="term" value="F:nucleic acid binding"/>
    <property type="evidence" value="ECO:0007669"/>
    <property type="project" value="InterPro"/>
</dbReference>
<sequence length="289" mass="34000">MPVKRTKQQQRYTNAQRKRLLLEYRSSPMNDNQYCLSYRISPTTWKRWRSKEELILHNKRHGRCPTMGGQGKKPLMPFQEELLGYMRDRRDKEKYLCVFHLMLWVKRNQRPWLEQYLLTKKNPANGYECLSRLLRCFCASHRFSHRVPCVNKVTQAVLDEVWIGYAVHIWSKYSEYDRSRVFNADETGVYFDMPPSKTLAEVGKSSKVGKKDASVLMVDNLDCHVSEESHNKVAETLFSVVEPLPKNSTSRCQPLDVGIMGPVKAMLKSEWLLEEEERETDEMTAQEKR</sequence>
<organism evidence="2 3">
    <name type="scientific">Aphanomyces astaci</name>
    <name type="common">Crayfish plague agent</name>
    <dbReference type="NCBI Taxonomy" id="112090"/>
    <lineage>
        <taxon>Eukaryota</taxon>
        <taxon>Sar</taxon>
        <taxon>Stramenopiles</taxon>
        <taxon>Oomycota</taxon>
        <taxon>Saprolegniomycetes</taxon>
        <taxon>Saprolegniales</taxon>
        <taxon>Verrucalvaceae</taxon>
        <taxon>Aphanomyces</taxon>
    </lineage>
</organism>
<evidence type="ECO:0000313" key="3">
    <source>
        <dbReference type="Proteomes" id="UP000265427"/>
    </source>
</evidence>
<feature type="domain" description="DDE-1" evidence="1">
    <location>
        <begin position="209"/>
        <end position="274"/>
    </location>
</feature>
<accession>A0A397A801</accession>
<dbReference type="EMBL" id="QUSZ01007210">
    <property type="protein sequence ID" value="RHY03196.1"/>
    <property type="molecule type" value="Genomic_DNA"/>
</dbReference>